<protein>
    <submittedName>
        <fullName evidence="2">Uncharacterized protein</fullName>
    </submittedName>
</protein>
<organism evidence="2 3">
    <name type="scientific">Aulographum hederae CBS 113979</name>
    <dbReference type="NCBI Taxonomy" id="1176131"/>
    <lineage>
        <taxon>Eukaryota</taxon>
        <taxon>Fungi</taxon>
        <taxon>Dikarya</taxon>
        <taxon>Ascomycota</taxon>
        <taxon>Pezizomycotina</taxon>
        <taxon>Dothideomycetes</taxon>
        <taxon>Pleosporomycetidae</taxon>
        <taxon>Aulographales</taxon>
        <taxon>Aulographaceae</taxon>
    </lineage>
</organism>
<keyword evidence="3" id="KW-1185">Reference proteome</keyword>
<feature type="compositionally biased region" description="Basic and acidic residues" evidence="1">
    <location>
        <begin position="175"/>
        <end position="186"/>
    </location>
</feature>
<feature type="region of interest" description="Disordered" evidence="1">
    <location>
        <begin position="73"/>
        <end position="193"/>
    </location>
</feature>
<evidence type="ECO:0000256" key="1">
    <source>
        <dbReference type="SAM" id="MobiDB-lite"/>
    </source>
</evidence>
<reference evidence="2" key="1">
    <citation type="journal article" date="2020" name="Stud. Mycol.">
        <title>101 Dothideomycetes genomes: a test case for predicting lifestyles and emergence of pathogens.</title>
        <authorList>
            <person name="Haridas S."/>
            <person name="Albert R."/>
            <person name="Binder M."/>
            <person name="Bloem J."/>
            <person name="Labutti K."/>
            <person name="Salamov A."/>
            <person name="Andreopoulos B."/>
            <person name="Baker S."/>
            <person name="Barry K."/>
            <person name="Bills G."/>
            <person name="Bluhm B."/>
            <person name="Cannon C."/>
            <person name="Castanera R."/>
            <person name="Culley D."/>
            <person name="Daum C."/>
            <person name="Ezra D."/>
            <person name="Gonzalez J."/>
            <person name="Henrissat B."/>
            <person name="Kuo A."/>
            <person name="Liang C."/>
            <person name="Lipzen A."/>
            <person name="Lutzoni F."/>
            <person name="Magnuson J."/>
            <person name="Mondo S."/>
            <person name="Nolan M."/>
            <person name="Ohm R."/>
            <person name="Pangilinan J."/>
            <person name="Park H.-J."/>
            <person name="Ramirez L."/>
            <person name="Alfaro M."/>
            <person name="Sun H."/>
            <person name="Tritt A."/>
            <person name="Yoshinaga Y."/>
            <person name="Zwiers L.-H."/>
            <person name="Turgeon B."/>
            <person name="Goodwin S."/>
            <person name="Spatafora J."/>
            <person name="Crous P."/>
            <person name="Grigoriev I."/>
        </authorList>
    </citation>
    <scope>NUCLEOTIDE SEQUENCE</scope>
    <source>
        <strain evidence="2">CBS 113979</strain>
    </source>
</reference>
<dbReference type="EMBL" id="ML977154">
    <property type="protein sequence ID" value="KAF1987035.1"/>
    <property type="molecule type" value="Genomic_DNA"/>
</dbReference>
<dbReference type="AlphaFoldDB" id="A0A6G1H1I4"/>
<dbReference type="Proteomes" id="UP000800041">
    <property type="component" value="Unassembled WGS sequence"/>
</dbReference>
<name>A0A6G1H1I4_9PEZI</name>
<sequence length="193" mass="22099">MSGTQWCADSFALNLSRLLLFGLIVFYENSDRLQSEKVTPRGIRGRFVSFADESNGSVIKVWKEGTRQIIEERNFSVDEDSEPYNGHRFDPAEDEDLDFGTGSVNQTHGPNRSSQSAERRQAIRPATADNHPVQNSPHEREQEEPHEPNPAEHQNEPESEPEPQSQSQSQRASIRAREPEQPEHRPFDRKRSH</sequence>
<feature type="compositionally biased region" description="Polar residues" evidence="1">
    <location>
        <begin position="102"/>
        <end position="116"/>
    </location>
</feature>
<proteinExistence type="predicted"/>
<evidence type="ECO:0000313" key="2">
    <source>
        <dbReference type="EMBL" id="KAF1987035.1"/>
    </source>
</evidence>
<gene>
    <name evidence="2" type="ORF">K402DRAFT_420679</name>
</gene>
<feature type="compositionally biased region" description="Basic and acidic residues" evidence="1">
    <location>
        <begin position="137"/>
        <end position="156"/>
    </location>
</feature>
<accession>A0A6G1H1I4</accession>
<evidence type="ECO:0000313" key="3">
    <source>
        <dbReference type="Proteomes" id="UP000800041"/>
    </source>
</evidence>
<dbReference type="OrthoDB" id="3768101at2759"/>